<dbReference type="Pfam" id="PF00107">
    <property type="entry name" value="ADH_zinc_N"/>
    <property type="match status" value="1"/>
</dbReference>
<evidence type="ECO:0000259" key="3">
    <source>
        <dbReference type="SMART" id="SM00829"/>
    </source>
</evidence>
<dbReference type="InterPro" id="IPR014189">
    <property type="entry name" value="Quinone_OxRdtase_PIG3"/>
</dbReference>
<dbReference type="PANTHER" id="PTHR48106:SF18">
    <property type="entry name" value="QUINONE OXIDOREDUCTASE PIG3"/>
    <property type="match status" value="1"/>
</dbReference>
<dbReference type="InterPro" id="IPR013149">
    <property type="entry name" value="ADH-like_C"/>
</dbReference>
<accession>A0A2H6CTM6</accession>
<dbReference type="SUPFAM" id="SSF51735">
    <property type="entry name" value="NAD(P)-binding Rossmann-fold domains"/>
    <property type="match status" value="1"/>
</dbReference>
<protein>
    <submittedName>
        <fullName evidence="4">Putative oxidoreductase</fullName>
    </submittedName>
</protein>
<dbReference type="GO" id="GO:0016651">
    <property type="term" value="F:oxidoreductase activity, acting on NAD(P)H"/>
    <property type="evidence" value="ECO:0007669"/>
    <property type="project" value="TreeGrafter"/>
</dbReference>
<dbReference type="NCBIfam" id="TIGR02824">
    <property type="entry name" value="quinone_pig3"/>
    <property type="match status" value="1"/>
</dbReference>
<sequence length="330" mass="35899">MQMKAWSVQKPGGSEQLTLVKRQVPTAEKGELLVEVSYAGINRLDILTRENPAMKKPYPILGVEVSGVVKENHSDNPSLEPGTKVAGLVKKDAYAEYAIIPAGRAIILPKEMSLKDGAAIPEVFLTAYQTMYWLGKLQAEETILIHAGASGVGTAAIQMARKISNARVIVTAGSQEKLDFCRELGADVTINYKQENFDEIVQKETDGHGADVILDFIGATYWHKNVNSAAVDARWIFIGTLGGVEVDHVDLSAFLGKRISFIGSGLSPRSDDYKAALAADFQKTVIPYFQAGKIKPIIHQTYAFADVAKAHQAMENSENIGKLLIKVKDA</sequence>
<dbReference type="Pfam" id="PF08240">
    <property type="entry name" value="ADH_N"/>
    <property type="match status" value="1"/>
</dbReference>
<dbReference type="PANTHER" id="PTHR48106">
    <property type="entry name" value="QUINONE OXIDOREDUCTASE PIG3-RELATED"/>
    <property type="match status" value="1"/>
</dbReference>
<proteinExistence type="predicted"/>
<dbReference type="Gene3D" id="3.40.50.720">
    <property type="entry name" value="NAD(P)-binding Rossmann-like Domain"/>
    <property type="match status" value="1"/>
</dbReference>
<organism evidence="4 5">
    <name type="scientific">Tetragenococcus halophilus subsp. halophilus</name>
    <dbReference type="NCBI Taxonomy" id="1513897"/>
    <lineage>
        <taxon>Bacteria</taxon>
        <taxon>Bacillati</taxon>
        <taxon>Bacillota</taxon>
        <taxon>Bacilli</taxon>
        <taxon>Lactobacillales</taxon>
        <taxon>Enterococcaceae</taxon>
        <taxon>Tetragenococcus</taxon>
    </lineage>
</organism>
<keyword evidence="2" id="KW-0560">Oxidoreductase</keyword>
<evidence type="ECO:0000256" key="1">
    <source>
        <dbReference type="ARBA" id="ARBA00022857"/>
    </source>
</evidence>
<dbReference type="EMBL" id="BDEC01000041">
    <property type="protein sequence ID" value="GBD68339.1"/>
    <property type="molecule type" value="Genomic_DNA"/>
</dbReference>
<name>A0A2H6CTM6_TETHA</name>
<evidence type="ECO:0000256" key="2">
    <source>
        <dbReference type="ARBA" id="ARBA00023002"/>
    </source>
</evidence>
<reference evidence="4 5" key="1">
    <citation type="submission" date="2016-05" db="EMBL/GenBank/DDBJ databases">
        <title>Whole genome sequencing of Tetragenococcus halophilus subsp. halophilus NISL 7118.</title>
        <authorList>
            <person name="Shiwa Y."/>
            <person name="Nishimura I."/>
            <person name="Yoshikawa H."/>
            <person name="Koyama Y."/>
            <person name="Oguma T."/>
        </authorList>
    </citation>
    <scope>NUCLEOTIDE SEQUENCE [LARGE SCALE GENOMIC DNA]</scope>
    <source>
        <strain evidence="4 5">NISL 7118</strain>
    </source>
</reference>
<dbReference type="GO" id="GO:0070402">
    <property type="term" value="F:NADPH binding"/>
    <property type="evidence" value="ECO:0007669"/>
    <property type="project" value="TreeGrafter"/>
</dbReference>
<keyword evidence="5" id="KW-1185">Reference proteome</keyword>
<dbReference type="InterPro" id="IPR011032">
    <property type="entry name" value="GroES-like_sf"/>
</dbReference>
<dbReference type="InterPro" id="IPR013154">
    <property type="entry name" value="ADH-like_N"/>
</dbReference>
<evidence type="ECO:0000313" key="4">
    <source>
        <dbReference type="EMBL" id="GBD68339.1"/>
    </source>
</evidence>
<dbReference type="CDD" id="cd05276">
    <property type="entry name" value="p53_inducible_oxidoreductase"/>
    <property type="match status" value="1"/>
</dbReference>
<dbReference type="AlphaFoldDB" id="A0A2H6CTM6"/>
<gene>
    <name evidence="4" type="ORF">TEHN7118_1145</name>
</gene>
<dbReference type="SUPFAM" id="SSF50129">
    <property type="entry name" value="GroES-like"/>
    <property type="match status" value="1"/>
</dbReference>
<dbReference type="InterPro" id="IPR020843">
    <property type="entry name" value="ER"/>
</dbReference>
<dbReference type="Proteomes" id="UP000236214">
    <property type="component" value="Unassembled WGS sequence"/>
</dbReference>
<dbReference type="SMART" id="SM00829">
    <property type="entry name" value="PKS_ER"/>
    <property type="match status" value="1"/>
</dbReference>
<dbReference type="Gene3D" id="3.90.180.10">
    <property type="entry name" value="Medium-chain alcohol dehydrogenases, catalytic domain"/>
    <property type="match status" value="1"/>
</dbReference>
<keyword evidence="1" id="KW-0521">NADP</keyword>
<evidence type="ECO:0000313" key="5">
    <source>
        <dbReference type="Proteomes" id="UP000236214"/>
    </source>
</evidence>
<feature type="domain" description="Enoyl reductase (ER)" evidence="3">
    <location>
        <begin position="12"/>
        <end position="325"/>
    </location>
</feature>
<comment type="caution">
    <text evidence="4">The sequence shown here is derived from an EMBL/GenBank/DDBJ whole genome shotgun (WGS) entry which is preliminary data.</text>
</comment>
<dbReference type="InterPro" id="IPR036291">
    <property type="entry name" value="NAD(P)-bd_dom_sf"/>
</dbReference>